<organism evidence="2 3">
    <name type="scientific">Candidatus Beckwithbacteria bacterium RBG_13_42_9</name>
    <dbReference type="NCBI Taxonomy" id="1797457"/>
    <lineage>
        <taxon>Bacteria</taxon>
        <taxon>Candidatus Beckwithiibacteriota</taxon>
    </lineage>
</organism>
<feature type="transmembrane region" description="Helical" evidence="1">
    <location>
        <begin position="185"/>
        <end position="203"/>
    </location>
</feature>
<name>A0A1F5E7K6_9BACT</name>
<proteinExistence type="predicted"/>
<dbReference type="STRING" id="1797457.A2160_02775"/>
<feature type="transmembrane region" description="Helical" evidence="1">
    <location>
        <begin position="372"/>
        <end position="391"/>
    </location>
</feature>
<dbReference type="AlphaFoldDB" id="A0A1F5E7K6"/>
<gene>
    <name evidence="2" type="ORF">A2160_02775</name>
</gene>
<keyword evidence="1" id="KW-1133">Transmembrane helix</keyword>
<reference evidence="2 3" key="1">
    <citation type="journal article" date="2016" name="Nat. Commun.">
        <title>Thousands of microbial genomes shed light on interconnected biogeochemical processes in an aquifer system.</title>
        <authorList>
            <person name="Anantharaman K."/>
            <person name="Brown C.T."/>
            <person name="Hug L.A."/>
            <person name="Sharon I."/>
            <person name="Castelle C.J."/>
            <person name="Probst A.J."/>
            <person name="Thomas B.C."/>
            <person name="Singh A."/>
            <person name="Wilkins M.J."/>
            <person name="Karaoz U."/>
            <person name="Brodie E.L."/>
            <person name="Williams K.H."/>
            <person name="Hubbard S.S."/>
            <person name="Banfield J.F."/>
        </authorList>
    </citation>
    <scope>NUCLEOTIDE SEQUENCE [LARGE SCALE GENOMIC DNA]</scope>
</reference>
<dbReference type="EMBL" id="MEZK01000010">
    <property type="protein sequence ID" value="OGD63382.1"/>
    <property type="molecule type" value="Genomic_DNA"/>
</dbReference>
<keyword evidence="1" id="KW-0472">Membrane</keyword>
<evidence type="ECO:0000313" key="3">
    <source>
        <dbReference type="Proteomes" id="UP000177006"/>
    </source>
</evidence>
<dbReference type="Proteomes" id="UP000177006">
    <property type="component" value="Unassembled WGS sequence"/>
</dbReference>
<feature type="transmembrane region" description="Helical" evidence="1">
    <location>
        <begin position="403"/>
        <end position="422"/>
    </location>
</feature>
<feature type="transmembrane region" description="Helical" evidence="1">
    <location>
        <begin position="312"/>
        <end position="331"/>
    </location>
</feature>
<feature type="transmembrane region" description="Helical" evidence="1">
    <location>
        <begin position="12"/>
        <end position="33"/>
    </location>
</feature>
<feature type="transmembrane region" description="Helical" evidence="1">
    <location>
        <begin position="258"/>
        <end position="278"/>
    </location>
</feature>
<protein>
    <submittedName>
        <fullName evidence="2">Uncharacterized protein</fullName>
    </submittedName>
</protein>
<sequence>MRFKKILASNLPLFIIFVVSVTILIIKTCYLIKDYRFMPFGFDSPRIIGYTQQLLQFKTLDPDASYRYGLPLFAGFFVKTLSLLPSQTFIIPLWVINVGRGLLLTLTAWYLTKNKRVAVLSLALYSSYAEGALVNDSYFMNLVIAPLRLLFLFIFTNPYLKAWQKSLTLLIYSFLVIYGNLTYPIISLPIDVITIVYIFYLLINTVYLRKRFVLIILIQLVAYALIFGIYRQGVGHPIPINKYFEYIYALNFLGLNHWLVAKTVLNFVAFEILILILLIINPKLFRERKIYLFKLLWLRSIIFRIWQNLNKFLVGIGIAVFLLNGINQLALPLDIFSSFLSLPGINLVSNWWIVALILGISEVGKKTSQRQLPFKFMFLILSGYIILYLLFSEDMVMKIIRNKRFVVFFLPYIFIIFSFGLLRLKESLFLTLSSLFIILSLVSSWREIKRYFQLPARQSTLKAMDWFSKQPDHTNVLFYATYSIAPNLAGHEKYYGLYFSSSQIPYKDQRLLGKCFEREKICTQNYVDYINKNKVKYLVLEYGQGNYIFESLSQLGEVIYDSGVRIVKIL</sequence>
<feature type="transmembrane region" description="Helical" evidence="1">
    <location>
        <begin position="338"/>
        <end position="360"/>
    </location>
</feature>
<feature type="transmembrane region" description="Helical" evidence="1">
    <location>
        <begin position="91"/>
        <end position="111"/>
    </location>
</feature>
<evidence type="ECO:0000313" key="2">
    <source>
        <dbReference type="EMBL" id="OGD63382.1"/>
    </source>
</evidence>
<evidence type="ECO:0000256" key="1">
    <source>
        <dbReference type="SAM" id="Phobius"/>
    </source>
</evidence>
<keyword evidence="1" id="KW-0812">Transmembrane</keyword>
<feature type="transmembrane region" description="Helical" evidence="1">
    <location>
        <begin position="162"/>
        <end position="179"/>
    </location>
</feature>
<feature type="transmembrane region" description="Helical" evidence="1">
    <location>
        <begin position="138"/>
        <end position="155"/>
    </location>
</feature>
<feature type="transmembrane region" description="Helical" evidence="1">
    <location>
        <begin position="428"/>
        <end position="445"/>
    </location>
</feature>
<comment type="caution">
    <text evidence="2">The sequence shown here is derived from an EMBL/GenBank/DDBJ whole genome shotgun (WGS) entry which is preliminary data.</text>
</comment>
<feature type="transmembrane region" description="Helical" evidence="1">
    <location>
        <begin position="212"/>
        <end position="230"/>
    </location>
</feature>
<accession>A0A1F5E7K6</accession>